<evidence type="ECO:0008006" key="4">
    <source>
        <dbReference type="Google" id="ProtNLM"/>
    </source>
</evidence>
<reference evidence="2 3" key="1">
    <citation type="submission" date="2010-08" db="EMBL/GenBank/DDBJ databases">
        <title>The draft genome of Desulfovibrio fructosovorans JJ.</title>
        <authorList>
            <consortium name="US DOE Joint Genome Institute (JGI-PGF)"/>
            <person name="Lucas S."/>
            <person name="Copeland A."/>
            <person name="Lapidus A."/>
            <person name="Cheng J.-F."/>
            <person name="Bruce D."/>
            <person name="Goodwin L."/>
            <person name="Pitluck S."/>
            <person name="Land M.L."/>
            <person name="Hauser L."/>
            <person name="Chang Y.-J."/>
            <person name="Jeffries C."/>
            <person name="Wall J.D."/>
            <person name="Stahl D.A."/>
            <person name="Arkin A.P."/>
            <person name="Dehal P."/>
            <person name="Stolyar S.M."/>
            <person name="Hazen T.C."/>
            <person name="Woyke T.J."/>
        </authorList>
    </citation>
    <scope>NUCLEOTIDE SEQUENCE [LARGE SCALE GENOMIC DNA]</scope>
    <source>
        <strain evidence="2 3">JJ</strain>
    </source>
</reference>
<comment type="caution">
    <text evidence="2">The sequence shown here is derived from an EMBL/GenBank/DDBJ whole genome shotgun (WGS) entry which is preliminary data.</text>
</comment>
<name>E1JZK0_SOLFR</name>
<dbReference type="STRING" id="596151.DesfrDRAFT_3048"/>
<protein>
    <recommendedName>
        <fullName evidence="4">DUF4168 domain-containing protein</fullName>
    </recommendedName>
</protein>
<feature type="chain" id="PRO_5003148281" description="DUF4168 domain-containing protein" evidence="1">
    <location>
        <begin position="23"/>
        <end position="108"/>
    </location>
</feature>
<dbReference type="eggNOG" id="ENOG5031849">
    <property type="taxonomic scope" value="Bacteria"/>
</dbReference>
<keyword evidence="1" id="KW-0732">Signal</keyword>
<evidence type="ECO:0000313" key="2">
    <source>
        <dbReference type="EMBL" id="EFL50247.1"/>
    </source>
</evidence>
<feature type="signal peptide" evidence="1">
    <location>
        <begin position="1"/>
        <end position="22"/>
    </location>
</feature>
<dbReference type="RefSeq" id="WP_005995288.1">
    <property type="nucleotide sequence ID" value="NZ_AECZ01000023.1"/>
</dbReference>
<organism evidence="2 3">
    <name type="scientific">Solidesulfovibrio fructosivorans JJ]</name>
    <dbReference type="NCBI Taxonomy" id="596151"/>
    <lineage>
        <taxon>Bacteria</taxon>
        <taxon>Pseudomonadati</taxon>
        <taxon>Thermodesulfobacteriota</taxon>
        <taxon>Desulfovibrionia</taxon>
        <taxon>Desulfovibrionales</taxon>
        <taxon>Desulfovibrionaceae</taxon>
        <taxon>Solidesulfovibrio</taxon>
    </lineage>
</organism>
<dbReference type="OrthoDB" id="5460502at2"/>
<sequence precursor="true">MKKISIALAAALVLTLAGLAPAATTKANIVAFYNAYLALVSASDYVPLSRDTPEAYDAKFDAIARDAGFEDAAAALAASEDYADDAEVAALRKAVADKILEQYRPYKE</sequence>
<accession>E1JZK0</accession>
<evidence type="ECO:0000313" key="3">
    <source>
        <dbReference type="Proteomes" id="UP000006250"/>
    </source>
</evidence>
<proteinExistence type="predicted"/>
<dbReference type="AlphaFoldDB" id="E1JZK0"/>
<dbReference type="EMBL" id="AECZ01000023">
    <property type="protein sequence ID" value="EFL50247.1"/>
    <property type="molecule type" value="Genomic_DNA"/>
</dbReference>
<keyword evidence="3" id="KW-1185">Reference proteome</keyword>
<dbReference type="Proteomes" id="UP000006250">
    <property type="component" value="Unassembled WGS sequence"/>
</dbReference>
<gene>
    <name evidence="2" type="ORF">DesfrDRAFT_3048</name>
</gene>
<evidence type="ECO:0000256" key="1">
    <source>
        <dbReference type="SAM" id="SignalP"/>
    </source>
</evidence>